<protein>
    <submittedName>
        <fullName evidence="1">Uncharacterized protein</fullName>
    </submittedName>
</protein>
<proteinExistence type="predicted"/>
<dbReference type="Gene3D" id="3.30.750.44">
    <property type="match status" value="1"/>
</dbReference>
<name>A0A0B2PEJ4_GLYSO</name>
<sequence>MVEMFPLNSADATYTKLRGMLSTLGDPFTRIISPKSLTVVPTYRNTKGLELEVMGTYKEWACERLDGIDSETAAQRLRGNAGTTVTVKVKDSGTSSWIRETAAEDLRNAIQELENQGVHS</sequence>
<reference evidence="1" key="1">
    <citation type="submission" date="2014-07" db="EMBL/GenBank/DDBJ databases">
        <title>Identification of a novel salt tolerance gene in wild soybean by whole-genome sequencing.</title>
        <authorList>
            <person name="Lam H.-M."/>
            <person name="Qi X."/>
            <person name="Li M.-W."/>
            <person name="Liu X."/>
            <person name="Xie M."/>
            <person name="Ni M."/>
            <person name="Xu X."/>
        </authorList>
    </citation>
    <scope>NUCLEOTIDE SEQUENCE [LARGE SCALE GENOMIC DNA]</scope>
    <source>
        <tissue evidence="1">Root</tissue>
    </source>
</reference>
<accession>A0A0B2PEJ4</accession>
<organism evidence="1">
    <name type="scientific">Glycine soja</name>
    <name type="common">Wild soybean</name>
    <dbReference type="NCBI Taxonomy" id="3848"/>
    <lineage>
        <taxon>Eukaryota</taxon>
        <taxon>Viridiplantae</taxon>
        <taxon>Streptophyta</taxon>
        <taxon>Embryophyta</taxon>
        <taxon>Tracheophyta</taxon>
        <taxon>Spermatophyta</taxon>
        <taxon>Magnoliopsida</taxon>
        <taxon>eudicotyledons</taxon>
        <taxon>Gunneridae</taxon>
        <taxon>Pentapetalae</taxon>
        <taxon>rosids</taxon>
        <taxon>fabids</taxon>
        <taxon>Fabales</taxon>
        <taxon>Fabaceae</taxon>
        <taxon>Papilionoideae</taxon>
        <taxon>50 kb inversion clade</taxon>
        <taxon>NPAAA clade</taxon>
        <taxon>indigoferoid/millettioid clade</taxon>
        <taxon>Phaseoleae</taxon>
        <taxon>Glycine</taxon>
        <taxon>Glycine subgen. Soja</taxon>
    </lineage>
</organism>
<dbReference type="GO" id="GO:0004175">
    <property type="term" value="F:endopeptidase activity"/>
    <property type="evidence" value="ECO:0007669"/>
    <property type="project" value="TreeGrafter"/>
</dbReference>
<gene>
    <name evidence="1" type="ORF">glysoja_041953</name>
</gene>
<evidence type="ECO:0000313" key="1">
    <source>
        <dbReference type="EMBL" id="KHN07811.1"/>
    </source>
</evidence>
<dbReference type="PANTHER" id="PTHR32060">
    <property type="entry name" value="TAIL-SPECIFIC PROTEASE"/>
    <property type="match status" value="1"/>
</dbReference>
<dbReference type="AlphaFoldDB" id="A0A0B2PEJ4"/>
<dbReference type="Proteomes" id="UP000053555">
    <property type="component" value="Unassembled WGS sequence"/>
</dbReference>
<dbReference type="PANTHER" id="PTHR32060:SF22">
    <property type="entry name" value="CARBOXYL-TERMINAL-PROCESSING PEPTIDASE 3, CHLOROPLASTIC"/>
    <property type="match status" value="1"/>
</dbReference>
<dbReference type="EMBL" id="KN666634">
    <property type="protein sequence ID" value="KHN07811.1"/>
    <property type="molecule type" value="Genomic_DNA"/>
</dbReference>